<dbReference type="CDD" id="cd12820">
    <property type="entry name" value="LbR_YadA-like"/>
    <property type="match status" value="3"/>
</dbReference>
<feature type="domain" description="Trimeric autotransporter adhesin YadA-like head" evidence="2">
    <location>
        <begin position="1135"/>
        <end position="1161"/>
    </location>
</feature>
<dbReference type="Gene3D" id="2.150.10.10">
    <property type="entry name" value="Serralysin-like metalloprotease, C-terminal"/>
    <property type="match status" value="7"/>
</dbReference>
<feature type="non-terminal residue" evidence="5">
    <location>
        <position position="1461"/>
    </location>
</feature>
<dbReference type="GO" id="GO:0019867">
    <property type="term" value="C:outer membrane"/>
    <property type="evidence" value="ECO:0007669"/>
    <property type="project" value="InterPro"/>
</dbReference>
<dbReference type="Gene3D" id="6.20.50.100">
    <property type="match status" value="2"/>
</dbReference>
<feature type="domain" description="Trimeric autotransporter adhesin YadA-like stalk" evidence="3">
    <location>
        <begin position="101"/>
        <end position="141"/>
    </location>
</feature>
<dbReference type="InterPro" id="IPR024973">
    <property type="entry name" value="ESPR"/>
</dbReference>
<dbReference type="Gene3D" id="2.60.40.4050">
    <property type="match status" value="1"/>
</dbReference>
<feature type="domain" description="Trimeric autotransporter adhesin YadA-like head" evidence="2">
    <location>
        <begin position="287"/>
        <end position="315"/>
    </location>
</feature>
<comment type="caution">
    <text evidence="5">The sequence shown here is derived from an EMBL/GenBank/DDBJ whole genome shotgun (WGS) entry which is preliminary data.</text>
</comment>
<protein>
    <recommendedName>
        <fullName evidence="7">Trimeric autotransporter adhesin</fullName>
    </recommendedName>
</protein>
<evidence type="ECO:0000256" key="1">
    <source>
        <dbReference type="SAM" id="MobiDB-lite"/>
    </source>
</evidence>
<feature type="domain" description="Trimeric autotransporter adhesin YadA-like head" evidence="2">
    <location>
        <begin position="841"/>
        <end position="861"/>
    </location>
</feature>
<reference evidence="5 6" key="1">
    <citation type="submission" date="2013-03" db="EMBL/GenBank/DDBJ databases">
        <title>The Genome Sequence of Acinetobacter sp. CIP 110321.</title>
        <authorList>
            <consortium name="The Broad Institute Genome Sequencing Platform"/>
            <consortium name="The Broad Institute Genome Sequencing Center for Infectious Disease"/>
            <person name="Cerqueira G."/>
            <person name="Feldgarden M."/>
            <person name="Courvalin P."/>
            <person name="Perichon B."/>
            <person name="Grillot-Courvalin C."/>
            <person name="Clermont D."/>
            <person name="Rocha E."/>
            <person name="Yoon E.-J."/>
            <person name="Nemec A."/>
            <person name="Walker B."/>
            <person name="Young S.K."/>
            <person name="Zeng Q."/>
            <person name="Gargeya S."/>
            <person name="Fitzgerald M."/>
            <person name="Haas B."/>
            <person name="Abouelleil A."/>
            <person name="Alvarado L."/>
            <person name="Arachchi H.M."/>
            <person name="Berlin A.M."/>
            <person name="Chapman S.B."/>
            <person name="Dewar J."/>
            <person name="Goldberg J."/>
            <person name="Griggs A."/>
            <person name="Gujja S."/>
            <person name="Hansen M."/>
            <person name="Howarth C."/>
            <person name="Imamovic A."/>
            <person name="Larimer J."/>
            <person name="McCowan C."/>
            <person name="Murphy C."/>
            <person name="Neiman D."/>
            <person name="Pearson M."/>
            <person name="Priest M."/>
            <person name="Roberts A."/>
            <person name="Saif S."/>
            <person name="Shea T."/>
            <person name="Sisk P."/>
            <person name="Sykes S."/>
            <person name="Wortman J."/>
            <person name="Nusbaum C."/>
            <person name="Birren B."/>
        </authorList>
    </citation>
    <scope>NUCLEOTIDE SEQUENCE [LARGE SCALE GENOMIC DNA]</scope>
    <source>
        <strain evidence="5 6">CIP 110321</strain>
    </source>
</reference>
<dbReference type="RefSeq" id="WP_016164121.1">
    <property type="nucleotide sequence ID" value="NZ_KE007347.1"/>
</dbReference>
<feature type="domain" description="Trimeric autotransporter adhesin YadA-like head" evidence="2">
    <location>
        <begin position="428"/>
        <end position="454"/>
    </location>
</feature>
<gene>
    <name evidence="5" type="ORF">F896_02502</name>
</gene>
<dbReference type="Pfam" id="PF05658">
    <property type="entry name" value="YadA_head"/>
    <property type="match status" value="14"/>
</dbReference>
<feature type="region of interest" description="Disordered" evidence="1">
    <location>
        <begin position="1441"/>
        <end position="1461"/>
    </location>
</feature>
<feature type="domain" description="Trimeric autotransporter adhesin YadA-like head" evidence="2">
    <location>
        <begin position="1082"/>
        <end position="1105"/>
    </location>
</feature>
<dbReference type="HOGENOM" id="CLU_003379_0_0_6"/>
<accession>R9AUW9</accession>
<feature type="domain" description="Trimeric autotransporter adhesin YadA-like head" evidence="2">
    <location>
        <begin position="792"/>
        <end position="816"/>
    </location>
</feature>
<feature type="domain" description="Trimeric autotransporter adhesin YadA-like stalk" evidence="3">
    <location>
        <begin position="649"/>
        <end position="689"/>
    </location>
</feature>
<dbReference type="Pfam" id="PF05662">
    <property type="entry name" value="YadA_stalk"/>
    <property type="match status" value="5"/>
</dbReference>
<dbReference type="Gene3D" id="1.20.5.170">
    <property type="match status" value="1"/>
</dbReference>
<feature type="domain" description="Trimeric autotransporter adhesin YadA-like head" evidence="2">
    <location>
        <begin position="927"/>
        <end position="952"/>
    </location>
</feature>
<dbReference type="InterPro" id="IPR008640">
    <property type="entry name" value="Adhesin_Head_dom"/>
</dbReference>
<evidence type="ECO:0000259" key="3">
    <source>
        <dbReference type="Pfam" id="PF05662"/>
    </source>
</evidence>
<sequence length="1461" mass="145966">MNKVYKLVWNASMGVWVAVSELAKSRVKSKTIKISVTAVLLNFTMGAMTSYADDVIQGTNIQVITDNSDPLNIKHTISTSDNVSFKNVTVGSVTIDSTANKISGLSDGVSNDDAATFGQLKTVDNKVIQNSSDISSLNSSVSKNVNDISLLTNRVTVNEGDIANLQSSVGGISNQTWKIQANGDAATSVKASDTVQFSDGANIAITRSGNNLTVATKPEVSFDKVTVDGVVIDNGQITVTKNATVGSGSKEVVTGDQLYQVEQDLLNAGIERAKYFHATSVLDDSVANGTDSVAVGPKAVTNSAATDAVAIGNNAIVGTAVAGTDGVASIAIGKDSKALGNKNTVIGQAATTDTMEITSSIAIGDAAKVSGTSTKNAIAVGSNSVASAENSSALGSGAEASASNATAIGQGAKAASGSATALGDSAIAGGANSTALGSGAQANSTSAISLGANAGVGTVNNAGNSNQNHIAIGTSAGQNIKGNENIAIGLQASNGTSGNYNIAIGSKSGQGSTGEENVSIGYLSNQDASDTDHTTAIGGRSISGQAAVAVGYLASADNQGAVAIGSNSKVEGIDDGSGTGTKKNADNGVVIGTNAWAKDNSIALGSNSVASKELAETQTGYLTSTKTSNQGVVSVGSDGSGGVAAFNRRIAHVDDGADGYDAVNVRQLKIAQEKVGNLIGGDVSVDNNGSYSQITLKDNKGNEFKYNTVVDALGAISSGAVLPSVDNAVTYTDATSKQINLRPNTVISGLAAGKVGTDAVNLAQMQEAVEASRVKYISVKSEAIGNKNNEGASGVDAVAIGPEAIAQNKNSTAIGSQVYALGDNATTIGSTGTIAYDAAGVAIGQHAISRGENSIVIGKDAKSEPQTSNDKVNDAIAVGSNALVTNSKGIAIGKETIARGEESIAQGYDARASADRALAVGVSSRSSSTDALALGTQASASGTNALATGKQANANARDSIATGTQATSYASNAIAMGNNSISGKANPTKDEIDNNLNSNTIAIGTDSFAQIQSAIALGNTARATEENTIAVGKNSKVEAKDAIAIGLDAQTVGANGIALGKQAKADGENALAQGVAAKALNINSIAQGNNAQAIADNATAIGANALATGSAAISQGFNAKALNTNTIAQGTNAQAIAEGATALGANTVVNHNNAVALGSGSQSADYVQTTSTVINGKTYNFAGTPTNSSSVSVGSAGNERTIVNVAAGRISSTSTDAINGSQLHQTNTAIEDLANTALTFQADSGGNVQRKLGETLNVVGGVTDASKLTDNNIGVVADGNNKLTVKLAKDVKVDSVNAAGTLINSNGLSFVDGSGNAIANSPSISKNGISAGNQKITNVAKGDVNASSTDAVNGSQLHEVEQIANKGWNLSTNQNAASKSNVAPDDTVDISNADSNLVISNQGNNVDIRLANQVTIGSGTGSNPVTVNGVTGRINGLTNTTWDPNTTYNSKQAATEEQLKS</sequence>
<dbReference type="InterPro" id="IPR008635">
    <property type="entry name" value="Coiled_stalk_dom"/>
</dbReference>
<dbReference type="EMBL" id="AQFL01000014">
    <property type="protein sequence ID" value="EOR06044.1"/>
    <property type="molecule type" value="Genomic_DNA"/>
</dbReference>
<feature type="domain" description="Trimeric autotransporter adhesin YadA-like head" evidence="2">
    <location>
        <begin position="585"/>
        <end position="608"/>
    </location>
</feature>
<feature type="domain" description="Trimeric autotransporter adhesin YadA-like head" evidence="2">
    <location>
        <begin position="954"/>
        <end position="980"/>
    </location>
</feature>
<name>R9AUW9_9GAMM</name>
<proteinExistence type="predicted"/>
<dbReference type="Gene3D" id="2.20.70.140">
    <property type="match status" value="1"/>
</dbReference>
<organism evidence="5 6">
    <name type="scientific">Acinetobacter genomosp. 15BJ</name>
    <dbReference type="NCBI Taxonomy" id="106651"/>
    <lineage>
        <taxon>Bacteria</taxon>
        <taxon>Pseudomonadati</taxon>
        <taxon>Pseudomonadota</taxon>
        <taxon>Gammaproteobacteria</taxon>
        <taxon>Moraxellales</taxon>
        <taxon>Moraxellaceae</taxon>
        <taxon>Acinetobacter</taxon>
    </lineage>
</organism>
<dbReference type="SUPFAM" id="SSF101967">
    <property type="entry name" value="Adhesin YadA, collagen-binding domain"/>
    <property type="match status" value="7"/>
</dbReference>
<feature type="domain" description="Trimeric autotransporter adhesin YadA-like head" evidence="2">
    <location>
        <begin position="1040"/>
        <end position="1063"/>
    </location>
</feature>
<feature type="domain" description="Trimeric autotransporter adhesin YadA-like stalk" evidence="3">
    <location>
        <begin position="1202"/>
        <end position="1240"/>
    </location>
</feature>
<evidence type="ECO:0008006" key="7">
    <source>
        <dbReference type="Google" id="ProtNLM"/>
    </source>
</evidence>
<feature type="domain" description="Trimeric autotransporter adhesin YadA-like head" evidence="2">
    <location>
        <begin position="543"/>
        <end position="568"/>
    </location>
</feature>
<feature type="domain" description="Trimeric autotransporter adhesin YadA-like stalk" evidence="3">
    <location>
        <begin position="747"/>
        <end position="771"/>
    </location>
</feature>
<evidence type="ECO:0000313" key="5">
    <source>
        <dbReference type="EMBL" id="EOR06044.1"/>
    </source>
</evidence>
<dbReference type="InterPro" id="IPR011049">
    <property type="entry name" value="Serralysin-like_metalloprot_C"/>
</dbReference>
<feature type="domain" description="Trimeric autotransporter adhesin YadA-like head" evidence="2">
    <location>
        <begin position="1013"/>
        <end position="1035"/>
    </location>
</feature>
<evidence type="ECO:0000259" key="2">
    <source>
        <dbReference type="Pfam" id="PF05658"/>
    </source>
</evidence>
<feature type="domain" description="Trimeric autotransporter adhesin YadA-like head" evidence="2">
    <location>
        <begin position="898"/>
        <end position="922"/>
    </location>
</feature>
<dbReference type="Pfam" id="PF13018">
    <property type="entry name" value="ESPR"/>
    <property type="match status" value="1"/>
</dbReference>
<dbReference type="Proteomes" id="UP000016203">
    <property type="component" value="Unassembled WGS sequence"/>
</dbReference>
<feature type="domain" description="ESPR" evidence="4">
    <location>
        <begin position="1"/>
        <end position="40"/>
    </location>
</feature>
<evidence type="ECO:0000259" key="4">
    <source>
        <dbReference type="Pfam" id="PF13018"/>
    </source>
</evidence>
<feature type="domain" description="Trimeric autotransporter adhesin YadA-like head" evidence="2">
    <location>
        <begin position="375"/>
        <end position="398"/>
    </location>
</feature>
<evidence type="ECO:0000313" key="6">
    <source>
        <dbReference type="Proteomes" id="UP000016203"/>
    </source>
</evidence>
<feature type="domain" description="Trimeric autotransporter adhesin YadA-like stalk" evidence="3">
    <location>
        <begin position="1335"/>
        <end position="1378"/>
    </location>
</feature>